<dbReference type="AlphaFoldDB" id="A0AAU7R3I4"/>
<protein>
    <submittedName>
        <fullName evidence="1">Uncharacterized protein</fullName>
    </submittedName>
</protein>
<organism evidence="1">
    <name type="scientific">Micromonospora sp. HUAS YX12</name>
    <dbReference type="NCBI Taxonomy" id="3156396"/>
    <lineage>
        <taxon>Bacteria</taxon>
        <taxon>Bacillati</taxon>
        <taxon>Actinomycetota</taxon>
        <taxon>Actinomycetes</taxon>
        <taxon>Micromonosporales</taxon>
        <taxon>Micromonosporaceae</taxon>
        <taxon>Micromonospora</taxon>
    </lineage>
</organism>
<accession>A0AAU7R3I4</accession>
<name>A0AAU7R3I4_9ACTN</name>
<dbReference type="RefSeq" id="WP_349879123.1">
    <property type="nucleotide sequence ID" value="NZ_CP157974.1"/>
</dbReference>
<gene>
    <name evidence="1" type="ORF">ABIH81_04320</name>
</gene>
<reference evidence="1" key="1">
    <citation type="submission" date="2024-06" db="EMBL/GenBank/DDBJ databases">
        <title>Micromonospora sp. strain HUAS YX12 genome sequences.</title>
        <authorList>
            <person name="Mo P."/>
        </authorList>
    </citation>
    <scope>NUCLEOTIDE SEQUENCE</scope>
    <source>
        <strain evidence="1">HUAS YX12</strain>
    </source>
</reference>
<sequence>MSDWQILSQQVRSRLLAADAGTAVAFAAITAERLMRLDPQGLPFTRSLRPLLGLIWRAAAGDRTAFKPIAITLGEFYRSEYCHNDGQEGPDDADDDPAAATLFAAECYLHGEPVFAAYVAGRAIDAVEYRMELASEDYTGAEPVDSDAEVLAEVRQQLADLDTLAPYAAKLSSARFGLPADEQERLLAVLGDIVTAPAALSE</sequence>
<proteinExistence type="predicted"/>
<evidence type="ECO:0000313" key="1">
    <source>
        <dbReference type="EMBL" id="XBT82727.1"/>
    </source>
</evidence>
<dbReference type="EMBL" id="CP157974">
    <property type="protein sequence ID" value="XBT82727.1"/>
    <property type="molecule type" value="Genomic_DNA"/>
</dbReference>